<gene>
    <name evidence="1" type="ORF">Mal15_30280</name>
</gene>
<dbReference type="KEGG" id="smam:Mal15_30280"/>
<dbReference type="RefSeq" id="WP_147868440.1">
    <property type="nucleotide sequence ID" value="NZ_CP036264.1"/>
</dbReference>
<evidence type="ECO:0000313" key="1">
    <source>
        <dbReference type="EMBL" id="QEF98970.1"/>
    </source>
</evidence>
<accession>A0A5B9MG21</accession>
<dbReference type="EMBL" id="CP036264">
    <property type="protein sequence ID" value="QEF98970.1"/>
    <property type="molecule type" value="Genomic_DNA"/>
</dbReference>
<reference evidence="1 2" key="1">
    <citation type="submission" date="2019-02" db="EMBL/GenBank/DDBJ databases">
        <title>Planctomycetal bacteria perform biofilm scaping via a novel small molecule.</title>
        <authorList>
            <person name="Jeske O."/>
            <person name="Boedeker C."/>
            <person name="Wiegand S."/>
            <person name="Breitling P."/>
            <person name="Kallscheuer N."/>
            <person name="Jogler M."/>
            <person name="Rohde M."/>
            <person name="Petersen J."/>
            <person name="Medema M.H."/>
            <person name="Surup F."/>
            <person name="Jogler C."/>
        </authorList>
    </citation>
    <scope>NUCLEOTIDE SEQUENCE [LARGE SCALE GENOMIC DNA]</scope>
    <source>
        <strain evidence="1 2">Mal15</strain>
    </source>
</reference>
<dbReference type="AlphaFoldDB" id="A0A5B9MG21"/>
<evidence type="ECO:0008006" key="3">
    <source>
        <dbReference type="Google" id="ProtNLM"/>
    </source>
</evidence>
<sequence length="204" mass="22263">MSNTKKSSSAVESAVNHTFPSAETLPERIAQQIQNNHYVAAYDALRTLPRSPLNLSCLGVLAMRIGHAEEAIRVFRGMVLTPGTTICRSDAGDTLLINYATALLLGNLPSGALDVLGNLQNRDALPAVQIRSAIKRWASGLSFWRRWDWKLNHIEPPNCSVPIDFAPGIFPIAIQSHGVTLAESELGQALDRAGRHSKHHQLSD</sequence>
<keyword evidence="2" id="KW-1185">Reference proteome</keyword>
<organism evidence="1 2">
    <name type="scientific">Stieleria maiorica</name>
    <dbReference type="NCBI Taxonomy" id="2795974"/>
    <lineage>
        <taxon>Bacteria</taxon>
        <taxon>Pseudomonadati</taxon>
        <taxon>Planctomycetota</taxon>
        <taxon>Planctomycetia</taxon>
        <taxon>Pirellulales</taxon>
        <taxon>Pirellulaceae</taxon>
        <taxon>Stieleria</taxon>
    </lineage>
</organism>
<evidence type="ECO:0000313" key="2">
    <source>
        <dbReference type="Proteomes" id="UP000321353"/>
    </source>
</evidence>
<protein>
    <recommendedName>
        <fullName evidence="3">Tetratricopeptide repeat protein</fullName>
    </recommendedName>
</protein>
<dbReference type="Proteomes" id="UP000321353">
    <property type="component" value="Chromosome"/>
</dbReference>
<name>A0A5B9MG21_9BACT</name>
<proteinExistence type="predicted"/>